<name>S6AI67_SULDS</name>
<proteinExistence type="predicted"/>
<accession>S6AI67</accession>
<dbReference type="eggNOG" id="ENOG5033EH7">
    <property type="taxonomic scope" value="Bacteria"/>
</dbReference>
<reference evidence="1 2" key="1">
    <citation type="journal article" date="2012" name="Appl. Environ. Microbiol.">
        <title>Draft genome sequence of a psychrotolerant sulfur-oxidizing bacterium, Sulfuricella denitrificans skB26, and proteomic insights into cold adaptation.</title>
        <authorList>
            <person name="Watanabe T."/>
            <person name="Kojima H."/>
            <person name="Fukui M."/>
        </authorList>
    </citation>
    <scope>NUCLEOTIDE SEQUENCE [LARGE SCALE GENOMIC DNA]</scope>
    <source>
        <strain evidence="2">skB26</strain>
    </source>
</reference>
<protein>
    <submittedName>
        <fullName evidence="1">Uncharacterized protein</fullName>
    </submittedName>
</protein>
<evidence type="ECO:0000313" key="1">
    <source>
        <dbReference type="EMBL" id="BAN35906.1"/>
    </source>
</evidence>
<organism evidence="1 2">
    <name type="scientific">Sulfuricella denitrificans (strain DSM 22764 / NBRC 105220 / skB26)</name>
    <dbReference type="NCBI Taxonomy" id="1163617"/>
    <lineage>
        <taxon>Bacteria</taxon>
        <taxon>Pseudomonadati</taxon>
        <taxon>Pseudomonadota</taxon>
        <taxon>Betaproteobacteria</taxon>
        <taxon>Nitrosomonadales</taxon>
        <taxon>Sulfuricellaceae</taxon>
        <taxon>Sulfuricella</taxon>
    </lineage>
</organism>
<dbReference type="AlphaFoldDB" id="S6AI67"/>
<sequence>MLPLCFGYDCLAGMRGKRMSLNQRNVGPASSMELLLRWLLMCFAAVAMLAAACESRAEEANTNATSSHPLLGNARIVDPKEARRNDPFATLHDKPMSENEALIPQLIASANVLPPQYLYELSRRLWPADKTAAMEWLAVGMARARYDALRCTDKTARQGILYLPMIAEEVVKGTEQDRKAFGEAGKRALARSDLFVDTVSPMWICMHGMSAINSAIQGRKMAESDWLAPAAEWTALRENVRKDLASYFDEQGKPQDDPIPMSKTPYPRVTLPWRITGGYAWLDGEHLVAATTETGPAGKQAARLAVWKLDGSKEEIGAPNGIWCAGNGVIAWQTESEKLVSKAERLTFNVGLPGAWTSQSMELRRPFLNAGMAQGFSQSWNLPANPARQSPFDCHWETNESLSGTKFATQWFPLLSGHGAIQFEPPVNTSLARKAAWVRKDGETVRLPVDERALTLESFRYFAWKKAYFVAPLWSRFRQESGPPACVPAAWIYPAEGRVEEVCVPFDTANQSNAVLFSPSRAGWLRMASARITAHGQKPGGLYLVKPNGQTEKLAETQMDSWNVSPDGCRVAFRHRKSDTGPYELDILDLCRAK</sequence>
<dbReference type="HOGENOM" id="CLU_459211_0_0_4"/>
<keyword evidence="2" id="KW-1185">Reference proteome</keyword>
<dbReference type="Proteomes" id="UP000015559">
    <property type="component" value="Chromosome"/>
</dbReference>
<evidence type="ECO:0000313" key="2">
    <source>
        <dbReference type="Proteomes" id="UP000015559"/>
    </source>
</evidence>
<dbReference type="EMBL" id="AP013066">
    <property type="protein sequence ID" value="BAN35906.1"/>
    <property type="molecule type" value="Genomic_DNA"/>
</dbReference>
<dbReference type="KEGG" id="sdr:SCD_n02095"/>
<gene>
    <name evidence="1" type="ORF">SCD_n02095</name>
</gene>